<keyword evidence="3" id="KW-1185">Reference proteome</keyword>
<evidence type="ECO:0000256" key="1">
    <source>
        <dbReference type="SAM" id="MobiDB-lite"/>
    </source>
</evidence>
<feature type="region of interest" description="Disordered" evidence="1">
    <location>
        <begin position="1"/>
        <end position="27"/>
    </location>
</feature>
<name>A0A0D9Z6H8_9ORYZ</name>
<reference evidence="2" key="1">
    <citation type="submission" date="2015-04" db="UniProtKB">
        <authorList>
            <consortium name="EnsemblPlants"/>
        </authorList>
    </citation>
    <scope>IDENTIFICATION</scope>
</reference>
<dbReference type="EnsemblPlants" id="OGLUM03G15530.1">
    <property type="protein sequence ID" value="OGLUM03G15530.1"/>
    <property type="gene ID" value="OGLUM03G15530"/>
</dbReference>
<dbReference type="Gramene" id="OGLUM03G15530.1">
    <property type="protein sequence ID" value="OGLUM03G15530.1"/>
    <property type="gene ID" value="OGLUM03G15530"/>
</dbReference>
<sequence length="118" mass="13317">MENVDQKVPLPASISGLQSSARTDLRPATSRYRRIKCSDFTSRSQKLAKQHHATRICPTIWADCNMLTSSRAGQNCNGQLDKTAATFSEAMYENPIMAFNYTINMERPSILRYVTLIN</sequence>
<dbReference type="AlphaFoldDB" id="A0A0D9Z6H8"/>
<dbReference type="HOGENOM" id="CLU_2076677_0_0_1"/>
<evidence type="ECO:0000313" key="2">
    <source>
        <dbReference type="EnsemblPlants" id="OGLUM03G15530.1"/>
    </source>
</evidence>
<accession>A0A0D9Z6H8</accession>
<reference evidence="2" key="2">
    <citation type="submission" date="2018-05" db="EMBL/GenBank/DDBJ databases">
        <title>OgluRS3 (Oryza glumaepatula Reference Sequence Version 3).</title>
        <authorList>
            <person name="Zhang J."/>
            <person name="Kudrna D."/>
            <person name="Lee S."/>
            <person name="Talag J."/>
            <person name="Welchert J."/>
            <person name="Wing R.A."/>
        </authorList>
    </citation>
    <scope>NUCLEOTIDE SEQUENCE [LARGE SCALE GENOMIC DNA]</scope>
</reference>
<dbReference type="Proteomes" id="UP000026961">
    <property type="component" value="Chromosome 3"/>
</dbReference>
<evidence type="ECO:0000313" key="3">
    <source>
        <dbReference type="Proteomes" id="UP000026961"/>
    </source>
</evidence>
<organism evidence="2">
    <name type="scientific">Oryza glumipatula</name>
    <dbReference type="NCBI Taxonomy" id="40148"/>
    <lineage>
        <taxon>Eukaryota</taxon>
        <taxon>Viridiplantae</taxon>
        <taxon>Streptophyta</taxon>
        <taxon>Embryophyta</taxon>
        <taxon>Tracheophyta</taxon>
        <taxon>Spermatophyta</taxon>
        <taxon>Magnoliopsida</taxon>
        <taxon>Liliopsida</taxon>
        <taxon>Poales</taxon>
        <taxon>Poaceae</taxon>
        <taxon>BOP clade</taxon>
        <taxon>Oryzoideae</taxon>
        <taxon>Oryzeae</taxon>
        <taxon>Oryzinae</taxon>
        <taxon>Oryza</taxon>
    </lineage>
</organism>
<proteinExistence type="predicted"/>
<protein>
    <submittedName>
        <fullName evidence="2">Uncharacterized protein</fullName>
    </submittedName>
</protein>